<protein>
    <recommendedName>
        <fullName evidence="3">LXG domain-containing protein</fullName>
    </recommendedName>
</protein>
<comment type="caution">
    <text evidence="1">The sequence shown here is derived from an EMBL/GenBank/DDBJ whole genome shotgun (WGS) entry which is preliminary data.</text>
</comment>
<name>A0A0R2D9T8_9LACO</name>
<dbReference type="OrthoDB" id="2146076at2"/>
<organism evidence="1 2">
    <name type="scientific">Loigolactobacillus rennini DSM 20253</name>
    <dbReference type="NCBI Taxonomy" id="1423796"/>
    <lineage>
        <taxon>Bacteria</taxon>
        <taxon>Bacillati</taxon>
        <taxon>Bacillota</taxon>
        <taxon>Bacilli</taxon>
        <taxon>Lactobacillales</taxon>
        <taxon>Lactobacillaceae</taxon>
        <taxon>Loigolactobacillus</taxon>
    </lineage>
</organism>
<evidence type="ECO:0000313" key="1">
    <source>
        <dbReference type="EMBL" id="KRM97414.1"/>
    </source>
</evidence>
<reference evidence="1 2" key="1">
    <citation type="journal article" date="2015" name="Genome Announc.">
        <title>Expanding the biotechnology potential of lactobacilli through comparative genomics of 213 strains and associated genera.</title>
        <authorList>
            <person name="Sun Z."/>
            <person name="Harris H.M."/>
            <person name="McCann A."/>
            <person name="Guo C."/>
            <person name="Argimon S."/>
            <person name="Zhang W."/>
            <person name="Yang X."/>
            <person name="Jeffery I.B."/>
            <person name="Cooney J.C."/>
            <person name="Kagawa T.F."/>
            <person name="Liu W."/>
            <person name="Song Y."/>
            <person name="Salvetti E."/>
            <person name="Wrobel A."/>
            <person name="Rasinkangas P."/>
            <person name="Parkhill J."/>
            <person name="Rea M.C."/>
            <person name="O'Sullivan O."/>
            <person name="Ritari J."/>
            <person name="Douillard F.P."/>
            <person name="Paul Ross R."/>
            <person name="Yang R."/>
            <person name="Briner A.E."/>
            <person name="Felis G.E."/>
            <person name="de Vos W.M."/>
            <person name="Barrangou R."/>
            <person name="Klaenhammer T.R."/>
            <person name="Caufield P.W."/>
            <person name="Cui Y."/>
            <person name="Zhang H."/>
            <person name="O'Toole P.W."/>
        </authorList>
    </citation>
    <scope>NUCLEOTIDE SEQUENCE [LARGE SCALE GENOMIC DNA]</scope>
    <source>
        <strain evidence="1 2">DSM 20253</strain>
    </source>
</reference>
<proteinExistence type="predicted"/>
<gene>
    <name evidence="1" type="ORF">FC24_GL001544</name>
</gene>
<evidence type="ECO:0008006" key="3">
    <source>
        <dbReference type="Google" id="ProtNLM"/>
    </source>
</evidence>
<dbReference type="Proteomes" id="UP000051638">
    <property type="component" value="Unassembled WGS sequence"/>
</dbReference>
<dbReference type="STRING" id="1423796.FC24_GL001544"/>
<accession>A0A0R2D9T8</accession>
<sequence length="146" mass="16033">MVKAQRILVHYAQVIDDMVTTTQKLTSTLNGDYQLLKEAINTKTVAEISQDQWTSIKAHFDQGVADYQKNLASVQAVQPPAKAVGMHHLLLSAYTDYVAGCAQMAASVDAQAHQVDVAAFNAAEKQQDDSSLQMNKQINRIMTLLV</sequence>
<dbReference type="PATRIC" id="fig|1423796.3.peg.1571"/>
<dbReference type="EMBL" id="AYYI01000040">
    <property type="protein sequence ID" value="KRM97414.1"/>
    <property type="molecule type" value="Genomic_DNA"/>
</dbReference>
<evidence type="ECO:0000313" key="2">
    <source>
        <dbReference type="Proteomes" id="UP000051638"/>
    </source>
</evidence>
<keyword evidence="2" id="KW-1185">Reference proteome</keyword>
<dbReference type="RefSeq" id="WP_057874097.1">
    <property type="nucleotide sequence ID" value="NZ_AYYI01000040.1"/>
</dbReference>
<dbReference type="AlphaFoldDB" id="A0A0R2D9T8"/>